<keyword evidence="2" id="KW-0805">Transcription regulation</keyword>
<evidence type="ECO:0000256" key="2">
    <source>
        <dbReference type="ARBA" id="ARBA00023015"/>
    </source>
</evidence>
<accession>A0A7V7PPR7</accession>
<dbReference type="SMART" id="SM00448">
    <property type="entry name" value="REC"/>
    <property type="match status" value="1"/>
</dbReference>
<dbReference type="EMBL" id="VZDO01000006">
    <property type="protein sequence ID" value="KAB0680073.1"/>
    <property type="molecule type" value="Genomic_DNA"/>
</dbReference>
<evidence type="ECO:0000313" key="7">
    <source>
        <dbReference type="Proteomes" id="UP000432089"/>
    </source>
</evidence>
<evidence type="ECO:0000313" key="6">
    <source>
        <dbReference type="EMBL" id="KAB0680073.1"/>
    </source>
</evidence>
<dbReference type="PROSITE" id="PS50110">
    <property type="entry name" value="RESPONSE_REGULATORY"/>
    <property type="match status" value="1"/>
</dbReference>
<dbReference type="InterPro" id="IPR050595">
    <property type="entry name" value="Bact_response_regulator"/>
</dbReference>
<dbReference type="Pfam" id="PF00072">
    <property type="entry name" value="Response_reg"/>
    <property type="match status" value="1"/>
</dbReference>
<dbReference type="Gene3D" id="3.40.50.2300">
    <property type="match status" value="1"/>
</dbReference>
<sequence>MAAILNAGEACMSLRVLIVEDEPIIALHLTMIIEDAGHSVIGMVFTMEAAIETAGREAVDVAIMDIALSGRTDGIQTARRLSDDFDVRSLFVTVHFDRREEAMQPAWQPLGFVVKPFSEEQIVRALGLAN</sequence>
<feature type="modified residue" description="4-aspartylphosphate" evidence="4">
    <location>
        <position position="65"/>
    </location>
</feature>
<comment type="caution">
    <text evidence="6">The sequence shown here is derived from an EMBL/GenBank/DDBJ whole genome shotgun (WGS) entry which is preliminary data.</text>
</comment>
<feature type="domain" description="Response regulatory" evidence="5">
    <location>
        <begin position="15"/>
        <end position="130"/>
    </location>
</feature>
<dbReference type="Proteomes" id="UP000432089">
    <property type="component" value="Unassembled WGS sequence"/>
</dbReference>
<name>A0A7V7PPR7_9HYPH</name>
<keyword evidence="1 4" id="KW-0597">Phosphoprotein</keyword>
<keyword evidence="7" id="KW-1185">Reference proteome</keyword>
<gene>
    <name evidence="6" type="ORF">F6X38_09695</name>
</gene>
<dbReference type="PANTHER" id="PTHR44591">
    <property type="entry name" value="STRESS RESPONSE REGULATOR PROTEIN 1"/>
    <property type="match status" value="1"/>
</dbReference>
<dbReference type="RefSeq" id="WP_150969528.1">
    <property type="nucleotide sequence ID" value="NZ_VZDO01000006.1"/>
</dbReference>
<dbReference type="SUPFAM" id="SSF52172">
    <property type="entry name" value="CheY-like"/>
    <property type="match status" value="1"/>
</dbReference>
<dbReference type="AlphaFoldDB" id="A0A7V7PPR7"/>
<dbReference type="InterPro" id="IPR011006">
    <property type="entry name" value="CheY-like_superfamily"/>
</dbReference>
<organism evidence="6 7">
    <name type="scientific">Plantimonas leprariae</name>
    <dbReference type="NCBI Taxonomy" id="2615207"/>
    <lineage>
        <taxon>Bacteria</taxon>
        <taxon>Pseudomonadati</taxon>
        <taxon>Pseudomonadota</taxon>
        <taxon>Alphaproteobacteria</taxon>
        <taxon>Hyphomicrobiales</taxon>
        <taxon>Aurantimonadaceae</taxon>
        <taxon>Plantimonas</taxon>
    </lineage>
</organism>
<dbReference type="PANTHER" id="PTHR44591:SF3">
    <property type="entry name" value="RESPONSE REGULATORY DOMAIN-CONTAINING PROTEIN"/>
    <property type="match status" value="1"/>
</dbReference>
<reference evidence="6 7" key="1">
    <citation type="submission" date="2019-09" db="EMBL/GenBank/DDBJ databases">
        <title>YIM 132180 draft genome.</title>
        <authorList>
            <person name="Zhang K."/>
        </authorList>
    </citation>
    <scope>NUCLEOTIDE SEQUENCE [LARGE SCALE GENOMIC DNA]</scope>
    <source>
        <strain evidence="6 7">YIM 132180</strain>
    </source>
</reference>
<proteinExistence type="predicted"/>
<evidence type="ECO:0000259" key="5">
    <source>
        <dbReference type="PROSITE" id="PS50110"/>
    </source>
</evidence>
<dbReference type="GO" id="GO:0000160">
    <property type="term" value="P:phosphorelay signal transduction system"/>
    <property type="evidence" value="ECO:0007669"/>
    <property type="project" value="InterPro"/>
</dbReference>
<evidence type="ECO:0000256" key="1">
    <source>
        <dbReference type="ARBA" id="ARBA00022553"/>
    </source>
</evidence>
<evidence type="ECO:0000256" key="3">
    <source>
        <dbReference type="ARBA" id="ARBA00023163"/>
    </source>
</evidence>
<dbReference type="InterPro" id="IPR001789">
    <property type="entry name" value="Sig_transdc_resp-reg_receiver"/>
</dbReference>
<protein>
    <submittedName>
        <fullName evidence="6">Response regulator</fullName>
    </submittedName>
</protein>
<keyword evidence="3" id="KW-0804">Transcription</keyword>
<evidence type="ECO:0000256" key="4">
    <source>
        <dbReference type="PROSITE-ProRule" id="PRU00169"/>
    </source>
</evidence>